<dbReference type="InterPro" id="IPR000182">
    <property type="entry name" value="GNAT_dom"/>
</dbReference>
<dbReference type="PANTHER" id="PTHR43877:SF1">
    <property type="entry name" value="ACETYLTRANSFERASE"/>
    <property type="match status" value="1"/>
</dbReference>
<name>A0ABP5HL16_9ACTN</name>
<sequence>MRPFRPEDAGAVTAIRRAAEPYLVTTVEALLWKVASSPASQRLRLLVAEAPGGTLLGCADTGLVAGSARRGEGFLHAAVPPDHRGRGVGAALVTAGEARLAEIGAVRAHAWVRDEPRARAFAERRGYARRRAARFLGLDLVRAALPPLPAPLPPGVTLRTAADFGEDLRPLYEADLECSADEPGGAGAGAMPYEDWLRLNWRRPDFDPALTSVALSGDEVAAYSVAQTDGRERYWSGMTGTRRAFRGRGLARLAKLDSLLRARAAGFRHAFTGNDATNAPMLAVNRGFGYTPAAGQWRCVKVLSG</sequence>
<dbReference type="InterPro" id="IPR016181">
    <property type="entry name" value="Acyl_CoA_acyltransferase"/>
</dbReference>
<dbReference type="PANTHER" id="PTHR43877">
    <property type="entry name" value="AMINOALKYLPHOSPHONATE N-ACETYLTRANSFERASE-RELATED-RELATED"/>
    <property type="match status" value="1"/>
</dbReference>
<reference evidence="5" key="1">
    <citation type="journal article" date="2019" name="Int. J. Syst. Evol. Microbiol.">
        <title>The Global Catalogue of Microorganisms (GCM) 10K type strain sequencing project: providing services to taxonomists for standard genome sequencing and annotation.</title>
        <authorList>
            <consortium name="The Broad Institute Genomics Platform"/>
            <consortium name="The Broad Institute Genome Sequencing Center for Infectious Disease"/>
            <person name="Wu L."/>
            <person name="Ma J."/>
        </authorList>
    </citation>
    <scope>NUCLEOTIDE SEQUENCE [LARGE SCALE GENOMIC DNA]</scope>
    <source>
        <strain evidence="5">JCM 15478</strain>
    </source>
</reference>
<evidence type="ECO:0000313" key="5">
    <source>
        <dbReference type="Proteomes" id="UP001500016"/>
    </source>
</evidence>
<dbReference type="SUPFAM" id="SSF55729">
    <property type="entry name" value="Acyl-CoA N-acyltransferases (Nat)"/>
    <property type="match status" value="2"/>
</dbReference>
<protein>
    <submittedName>
        <fullName evidence="4">GNAT family N-acetyltransferase</fullName>
    </submittedName>
</protein>
<comment type="caution">
    <text evidence="4">The sequence shown here is derived from an EMBL/GenBank/DDBJ whole genome shotgun (WGS) entry which is preliminary data.</text>
</comment>
<accession>A0ABP5HL16</accession>
<dbReference type="InterPro" id="IPR050832">
    <property type="entry name" value="Bact_Acetyltransf"/>
</dbReference>
<evidence type="ECO:0000313" key="4">
    <source>
        <dbReference type="EMBL" id="GAA2080677.1"/>
    </source>
</evidence>
<dbReference type="Gene3D" id="3.40.630.30">
    <property type="match status" value="1"/>
</dbReference>
<dbReference type="Proteomes" id="UP001500016">
    <property type="component" value="Unassembled WGS sequence"/>
</dbReference>
<organism evidence="4 5">
    <name type="scientific">Streptomyces albiaxialis</name>
    <dbReference type="NCBI Taxonomy" id="329523"/>
    <lineage>
        <taxon>Bacteria</taxon>
        <taxon>Bacillati</taxon>
        <taxon>Actinomycetota</taxon>
        <taxon>Actinomycetes</taxon>
        <taxon>Kitasatosporales</taxon>
        <taxon>Streptomycetaceae</taxon>
        <taxon>Streptomyces</taxon>
    </lineage>
</organism>
<keyword evidence="1" id="KW-0808">Transferase</keyword>
<dbReference type="Pfam" id="PF00583">
    <property type="entry name" value="Acetyltransf_1"/>
    <property type="match status" value="1"/>
</dbReference>
<dbReference type="PROSITE" id="PS51186">
    <property type="entry name" value="GNAT"/>
    <property type="match status" value="1"/>
</dbReference>
<gene>
    <name evidence="4" type="ORF">GCM10009801_39080</name>
</gene>
<evidence type="ECO:0000259" key="3">
    <source>
        <dbReference type="PROSITE" id="PS51186"/>
    </source>
</evidence>
<evidence type="ECO:0000256" key="2">
    <source>
        <dbReference type="ARBA" id="ARBA00023315"/>
    </source>
</evidence>
<dbReference type="CDD" id="cd04301">
    <property type="entry name" value="NAT_SF"/>
    <property type="match status" value="1"/>
</dbReference>
<keyword evidence="5" id="KW-1185">Reference proteome</keyword>
<feature type="domain" description="N-acetyltransferase" evidence="3">
    <location>
        <begin position="1"/>
        <end position="151"/>
    </location>
</feature>
<keyword evidence="2" id="KW-0012">Acyltransferase</keyword>
<dbReference type="EMBL" id="BAAAPE010000009">
    <property type="protein sequence ID" value="GAA2080677.1"/>
    <property type="molecule type" value="Genomic_DNA"/>
</dbReference>
<proteinExistence type="predicted"/>
<evidence type="ECO:0000256" key="1">
    <source>
        <dbReference type="ARBA" id="ARBA00022679"/>
    </source>
</evidence>